<dbReference type="InterPro" id="IPR011009">
    <property type="entry name" value="Kinase-like_dom_sf"/>
</dbReference>
<comment type="caution">
    <text evidence="5">The sequence shown here is derived from an EMBL/GenBank/DDBJ whole genome shotgun (WGS) entry which is preliminary data.</text>
</comment>
<dbReference type="InterPro" id="IPR008271">
    <property type="entry name" value="Ser/Thr_kinase_AS"/>
</dbReference>
<dbReference type="InParanoid" id="A0A024G6Q5"/>
<dbReference type="Gene3D" id="1.10.510.10">
    <property type="entry name" value="Transferase(Phosphotransferase) domain 1"/>
    <property type="match status" value="1"/>
</dbReference>
<dbReference type="GO" id="GO:0004672">
    <property type="term" value="F:protein kinase activity"/>
    <property type="evidence" value="ECO:0007669"/>
    <property type="project" value="InterPro"/>
</dbReference>
<keyword evidence="2 3" id="KW-0067">ATP-binding</keyword>
<accession>A0A024G6Q5</accession>
<proteinExistence type="predicted"/>
<dbReference type="PROSITE" id="PS50011">
    <property type="entry name" value="PROTEIN_KINASE_DOM"/>
    <property type="match status" value="1"/>
</dbReference>
<dbReference type="AlphaFoldDB" id="A0A024G6Q5"/>
<reference evidence="5 6" key="1">
    <citation type="submission" date="2012-05" db="EMBL/GenBank/DDBJ databases">
        <title>Recombination and specialization in a pathogen metapopulation.</title>
        <authorList>
            <person name="Gardiner A."/>
            <person name="Kemen E."/>
            <person name="Schultz-Larsen T."/>
            <person name="MacLean D."/>
            <person name="Van Oosterhout C."/>
            <person name="Jones J.D.G."/>
        </authorList>
    </citation>
    <scope>NUCLEOTIDE SEQUENCE [LARGE SCALE GENOMIC DNA]</scope>
    <source>
        <strain evidence="5 6">Ac Nc2</strain>
    </source>
</reference>
<dbReference type="InterPro" id="IPR017441">
    <property type="entry name" value="Protein_kinase_ATP_BS"/>
</dbReference>
<dbReference type="InterPro" id="IPR000719">
    <property type="entry name" value="Prot_kinase_dom"/>
</dbReference>
<dbReference type="EMBL" id="CAIX01000031">
    <property type="protein sequence ID" value="CCI42249.1"/>
    <property type="molecule type" value="Genomic_DNA"/>
</dbReference>
<dbReference type="OrthoDB" id="419455at2759"/>
<dbReference type="SUPFAM" id="SSF56112">
    <property type="entry name" value="Protein kinase-like (PK-like)"/>
    <property type="match status" value="1"/>
</dbReference>
<evidence type="ECO:0000313" key="5">
    <source>
        <dbReference type="EMBL" id="CCI42249.1"/>
    </source>
</evidence>
<dbReference type="Gene3D" id="3.30.200.20">
    <property type="entry name" value="Phosphorylase Kinase, domain 1"/>
    <property type="match status" value="1"/>
</dbReference>
<dbReference type="InterPro" id="IPR036322">
    <property type="entry name" value="WD40_repeat_dom_sf"/>
</dbReference>
<dbReference type="PROSITE" id="PS00107">
    <property type="entry name" value="PROTEIN_KINASE_ATP"/>
    <property type="match status" value="1"/>
</dbReference>
<dbReference type="PANTHER" id="PTHR24347">
    <property type="entry name" value="SERINE/THREONINE-PROTEIN KINASE"/>
    <property type="match status" value="1"/>
</dbReference>
<keyword evidence="1 3" id="KW-0547">Nucleotide-binding</keyword>
<feature type="domain" description="Protein kinase" evidence="4">
    <location>
        <begin position="396"/>
        <end position="663"/>
    </location>
</feature>
<name>A0A024G6Q5_9STRA</name>
<evidence type="ECO:0000256" key="1">
    <source>
        <dbReference type="ARBA" id="ARBA00022741"/>
    </source>
</evidence>
<gene>
    <name evidence="5" type="ORF">BN9_030330</name>
</gene>
<evidence type="ECO:0000256" key="3">
    <source>
        <dbReference type="PROSITE-ProRule" id="PRU10141"/>
    </source>
</evidence>
<dbReference type="STRING" id="65357.A0A024G6Q5"/>
<protein>
    <recommendedName>
        <fullName evidence="4">Protein kinase domain-containing protein</fullName>
    </recommendedName>
</protein>
<dbReference type="Proteomes" id="UP000053237">
    <property type="component" value="Unassembled WGS sequence"/>
</dbReference>
<feature type="binding site" evidence="3">
    <location>
        <position position="425"/>
    </location>
    <ligand>
        <name>ATP</name>
        <dbReference type="ChEBI" id="CHEBI:30616"/>
    </ligand>
</feature>
<keyword evidence="6" id="KW-1185">Reference proteome</keyword>
<evidence type="ECO:0000313" key="6">
    <source>
        <dbReference type="Proteomes" id="UP000053237"/>
    </source>
</evidence>
<dbReference type="SMART" id="SM00220">
    <property type="entry name" value="S_TKc"/>
    <property type="match status" value="1"/>
</dbReference>
<dbReference type="SUPFAM" id="SSF50978">
    <property type="entry name" value="WD40 repeat-like"/>
    <property type="match status" value="1"/>
</dbReference>
<dbReference type="GO" id="GO:0005524">
    <property type="term" value="F:ATP binding"/>
    <property type="evidence" value="ECO:0007669"/>
    <property type="project" value="UniProtKB-UniRule"/>
</dbReference>
<dbReference type="PROSITE" id="PS00108">
    <property type="entry name" value="PROTEIN_KINASE_ST"/>
    <property type="match status" value="1"/>
</dbReference>
<organism evidence="5 6">
    <name type="scientific">Albugo candida</name>
    <dbReference type="NCBI Taxonomy" id="65357"/>
    <lineage>
        <taxon>Eukaryota</taxon>
        <taxon>Sar</taxon>
        <taxon>Stramenopiles</taxon>
        <taxon>Oomycota</taxon>
        <taxon>Peronosporomycetes</taxon>
        <taxon>Albuginales</taxon>
        <taxon>Albuginaceae</taxon>
        <taxon>Albugo</taxon>
    </lineage>
</organism>
<sequence>MRKDELACSFVNFNAIYLYNLSTLRTKPSRIIRLSNHPSIGYKEFTFIKTKSVINKRKSKAQLLATDDDGCIRLWELQRDSQRLLWIIKTGLRFLFTAFLVHERHLLCGTKNGIIAIHDIENLITPPFESLPVPRKIRSFNVIEAGKHLWHRHSAPTCVVKLTKLRNDFILCHYQNNWIAIINVIDWNIVQYFTDWIGTPYSDRNLNLQWKSPEYNTMATRVGFTAFDEAFYCMIFNDINDTSVLEVIDLCPPRNAQYGLNRAIQGESPVCDEYSREIKRLDRFRLPLDRAITRVIAHPTRHFLMVSMRNIASHHRQWISWMRQRYAPAARMEKRFHFTWQGFNAQYSRVNFFNNYLTVVGFLLFFANENILQPFPAICDPLAFEFDSNEYFDGVYEITNMIGFGAFGVVMQCIHKETGRVYAVKMIHDVDDVTFEDSALLCVRENGGHPHILEYCKSYRHNGFHYLVTEFIDGDSLISYLSAHGPLSEEDAIQLADQLVCALNYLHSNHIIHRDVKPENIMVQKSIQEERNETPCLKLIDFGSAVVSSSDQWSSAKRVLTSGTRTYWSPEALRDGDVSPAMDIWSLGCTLYILICGRHPFDLHGCLKEEEIVERIVSEDPVEFPDQFWQHVSGDVKELVSGLLEKDPRKRWNLEQLRASTVFSK</sequence>
<dbReference type="Pfam" id="PF00069">
    <property type="entry name" value="Pkinase"/>
    <property type="match status" value="1"/>
</dbReference>
<evidence type="ECO:0000259" key="4">
    <source>
        <dbReference type="PROSITE" id="PS50011"/>
    </source>
</evidence>
<evidence type="ECO:0000256" key="2">
    <source>
        <dbReference type="ARBA" id="ARBA00022840"/>
    </source>
</evidence>